<protein>
    <submittedName>
        <fullName evidence="1">Bacillithiol system redox-active protein YtxJ</fullName>
    </submittedName>
</protein>
<accession>A0A5C6VY60</accession>
<keyword evidence="2" id="KW-1185">Reference proteome</keyword>
<evidence type="ECO:0000313" key="1">
    <source>
        <dbReference type="EMBL" id="TXC90242.1"/>
    </source>
</evidence>
<dbReference type="RefSeq" id="WP_146949343.1">
    <property type="nucleotide sequence ID" value="NZ_VOQF01000007.1"/>
</dbReference>
<evidence type="ECO:0000313" key="2">
    <source>
        <dbReference type="Proteomes" id="UP000321363"/>
    </source>
</evidence>
<dbReference type="Pfam" id="PF11009">
    <property type="entry name" value="BrxC"/>
    <property type="match status" value="1"/>
</dbReference>
<dbReference type="Gene3D" id="3.40.30.10">
    <property type="entry name" value="Glutaredoxin"/>
    <property type="match status" value="1"/>
</dbReference>
<dbReference type="OrthoDB" id="677051at2"/>
<name>A0A5C6VY60_9BACI</name>
<dbReference type="EMBL" id="VOQF01000007">
    <property type="protein sequence ID" value="TXC90242.1"/>
    <property type="molecule type" value="Genomic_DNA"/>
</dbReference>
<dbReference type="Proteomes" id="UP000321363">
    <property type="component" value="Unassembled WGS sequence"/>
</dbReference>
<gene>
    <name evidence="1" type="primary">ytxJ</name>
    <name evidence="1" type="ORF">FS935_14390</name>
</gene>
<dbReference type="AlphaFoldDB" id="A0A5C6VY60"/>
<comment type="caution">
    <text evidence="1">The sequence shown here is derived from an EMBL/GenBank/DDBJ whole genome shotgun (WGS) entry which is preliminary data.</text>
</comment>
<dbReference type="SUPFAM" id="SSF52833">
    <property type="entry name" value="Thioredoxin-like"/>
    <property type="match status" value="1"/>
</dbReference>
<organism evidence="1 2">
    <name type="scientific">Metabacillus litoralis</name>
    <dbReference type="NCBI Taxonomy" id="152268"/>
    <lineage>
        <taxon>Bacteria</taxon>
        <taxon>Bacillati</taxon>
        <taxon>Bacillota</taxon>
        <taxon>Bacilli</taxon>
        <taxon>Bacillales</taxon>
        <taxon>Bacillaceae</taxon>
        <taxon>Metabacillus</taxon>
    </lineage>
</organism>
<proteinExistence type="predicted"/>
<dbReference type="InterPro" id="IPR022551">
    <property type="entry name" value="BrxC"/>
</dbReference>
<sequence length="109" mass="12714">MSTKTISTVEEFEELLTEHDQFLFLKNSLTCPISQAAYEEYQQFANNHDEFPTYHLHVQDSRPLSNHIAENFNIKHESPQALLFKDKTVTWNTSHWKITSDTLSKAISE</sequence>
<dbReference type="NCBIfam" id="TIGR04019">
    <property type="entry name" value="B_thiol_YtxJ"/>
    <property type="match status" value="1"/>
</dbReference>
<dbReference type="InterPro" id="IPR036249">
    <property type="entry name" value="Thioredoxin-like_sf"/>
</dbReference>
<reference evidence="1 2" key="1">
    <citation type="journal article" date="2005" name="Int. J. Syst. Evol. Microbiol.">
        <title>Bacillus litoralis sp. nov., isolated from a tidal flat of the Yellow Sea in Korea.</title>
        <authorList>
            <person name="Yoon J.H."/>
            <person name="Oh T.K."/>
        </authorList>
    </citation>
    <scope>NUCLEOTIDE SEQUENCE [LARGE SCALE GENOMIC DNA]</scope>
    <source>
        <strain evidence="1 2">SW-211</strain>
    </source>
</reference>